<feature type="non-terminal residue" evidence="7">
    <location>
        <position position="1"/>
    </location>
</feature>
<feature type="transmembrane region" description="Helical" evidence="6">
    <location>
        <begin position="76"/>
        <end position="99"/>
    </location>
</feature>
<dbReference type="GO" id="GO:0005765">
    <property type="term" value="C:lysosomal membrane"/>
    <property type="evidence" value="ECO:0007669"/>
    <property type="project" value="TreeGrafter"/>
</dbReference>
<keyword evidence="2 6" id="KW-0812">Transmembrane</keyword>
<evidence type="ECO:0000313" key="8">
    <source>
        <dbReference type="Proteomes" id="UP000557230"/>
    </source>
</evidence>
<dbReference type="GO" id="GO:0015189">
    <property type="term" value="F:L-lysine transmembrane transporter activity"/>
    <property type="evidence" value="ECO:0007669"/>
    <property type="project" value="TreeGrafter"/>
</dbReference>
<gene>
    <name evidence="7" type="primary">Pqlc2_0</name>
    <name evidence="7" type="ORF">INDMAC_R14410</name>
</gene>
<name>A0A7L1GCE7_9PICI</name>
<dbReference type="Gene3D" id="1.20.1280.290">
    <property type="match status" value="1"/>
</dbReference>
<feature type="transmembrane region" description="Helical" evidence="6">
    <location>
        <begin position="7"/>
        <end position="25"/>
    </location>
</feature>
<comment type="subcellular location">
    <subcellularLocation>
        <location evidence="1">Membrane</location>
        <topology evidence="1">Multi-pass membrane protein</topology>
    </subcellularLocation>
</comment>
<protein>
    <submittedName>
        <fullName evidence="7">LAAT1 protein</fullName>
    </submittedName>
</protein>
<comment type="similarity">
    <text evidence="5">Belongs to the laat-1 family.</text>
</comment>
<keyword evidence="3 6" id="KW-1133">Transmembrane helix</keyword>
<evidence type="ECO:0000313" key="7">
    <source>
        <dbReference type="EMBL" id="NXN11320.1"/>
    </source>
</evidence>
<dbReference type="Pfam" id="PF04193">
    <property type="entry name" value="PQ-loop"/>
    <property type="match status" value="1"/>
</dbReference>
<feature type="non-terminal residue" evidence="7">
    <location>
        <position position="101"/>
    </location>
</feature>
<comment type="caution">
    <text evidence="7">The sequence shown here is derived from an EMBL/GenBank/DDBJ whole genome shotgun (WGS) entry which is preliminary data.</text>
</comment>
<dbReference type="SMART" id="SM00679">
    <property type="entry name" value="CTNS"/>
    <property type="match status" value="1"/>
</dbReference>
<proteinExistence type="inferred from homology"/>
<dbReference type="InterPro" id="IPR051415">
    <property type="entry name" value="LAAT-1"/>
</dbReference>
<keyword evidence="4 6" id="KW-0472">Membrane</keyword>
<keyword evidence="8" id="KW-1185">Reference proteome</keyword>
<evidence type="ECO:0000256" key="3">
    <source>
        <dbReference type="ARBA" id="ARBA00022989"/>
    </source>
</evidence>
<dbReference type="PANTHER" id="PTHR16201">
    <property type="entry name" value="SEVEN TRANSMEMBRANE PROTEIN 1-RELATED"/>
    <property type="match status" value="1"/>
</dbReference>
<organism evidence="7 8">
    <name type="scientific">Indicator maculatus</name>
    <name type="common">spotted honeyguide</name>
    <dbReference type="NCBI Taxonomy" id="545262"/>
    <lineage>
        <taxon>Eukaryota</taxon>
        <taxon>Metazoa</taxon>
        <taxon>Chordata</taxon>
        <taxon>Craniata</taxon>
        <taxon>Vertebrata</taxon>
        <taxon>Euteleostomi</taxon>
        <taxon>Archelosauria</taxon>
        <taxon>Archosauria</taxon>
        <taxon>Dinosauria</taxon>
        <taxon>Saurischia</taxon>
        <taxon>Theropoda</taxon>
        <taxon>Coelurosauria</taxon>
        <taxon>Aves</taxon>
        <taxon>Neognathae</taxon>
        <taxon>Neoaves</taxon>
        <taxon>Telluraves</taxon>
        <taxon>Coraciimorphae</taxon>
        <taxon>Piciformes</taxon>
        <taxon>Indicatoridae</taxon>
        <taxon>Indicator</taxon>
    </lineage>
</organism>
<evidence type="ECO:0000256" key="4">
    <source>
        <dbReference type="ARBA" id="ARBA00023136"/>
    </source>
</evidence>
<dbReference type="EMBL" id="VXBD01005999">
    <property type="protein sequence ID" value="NXN11320.1"/>
    <property type="molecule type" value="Genomic_DNA"/>
</dbReference>
<dbReference type="PANTHER" id="PTHR16201:SF42">
    <property type="entry name" value="SOLUTE CARRIER FAMILY 66 MEMBER 1 LIKE"/>
    <property type="match status" value="1"/>
</dbReference>
<dbReference type="OrthoDB" id="8048523at2759"/>
<evidence type="ECO:0000256" key="5">
    <source>
        <dbReference type="ARBA" id="ARBA00038039"/>
    </source>
</evidence>
<feature type="transmembrane region" description="Helical" evidence="6">
    <location>
        <begin position="45"/>
        <end position="64"/>
    </location>
</feature>
<accession>A0A7L1GCE7</accession>
<dbReference type="Proteomes" id="UP000557230">
    <property type="component" value="Unassembled WGS sequence"/>
</dbReference>
<evidence type="ECO:0000256" key="1">
    <source>
        <dbReference type="ARBA" id="ARBA00004141"/>
    </source>
</evidence>
<evidence type="ECO:0000256" key="6">
    <source>
        <dbReference type="SAM" id="Phobius"/>
    </source>
</evidence>
<dbReference type="AlphaFoldDB" id="A0A7L1GCE7"/>
<sequence length="101" mass="11545">SQHSLDMIEMSGFICGYISCVFYLGSRFPQLYKNFQRRSTEGTSYLLFALAMMGNCTYGLSLVLKMPAAKSFQALYFLHHLPWLIGSFGVLFLDVFVSFSW</sequence>
<dbReference type="FunFam" id="1.20.1280.290:FF:000038">
    <property type="entry name" value="PQ loop repeat containing 2"/>
    <property type="match status" value="1"/>
</dbReference>
<evidence type="ECO:0000256" key="2">
    <source>
        <dbReference type="ARBA" id="ARBA00022692"/>
    </source>
</evidence>
<reference evidence="7 8" key="1">
    <citation type="submission" date="2019-09" db="EMBL/GenBank/DDBJ databases">
        <title>Bird 10,000 Genomes (B10K) Project - Family phase.</title>
        <authorList>
            <person name="Zhang G."/>
        </authorList>
    </citation>
    <scope>NUCLEOTIDE SEQUENCE [LARGE SCALE GENOMIC DNA]</scope>
    <source>
        <strain evidence="7">B10K-DU-001-78</strain>
        <tissue evidence="7">Muscle</tissue>
    </source>
</reference>
<dbReference type="InterPro" id="IPR006603">
    <property type="entry name" value="PQ-loop_rpt"/>
</dbReference>